<reference evidence="2" key="1">
    <citation type="submission" date="2016-11" db="UniProtKB">
        <authorList>
            <consortium name="WormBaseParasite"/>
        </authorList>
    </citation>
    <scope>IDENTIFICATION</scope>
</reference>
<dbReference type="WBParaSite" id="L893_g12035.t1">
    <property type="protein sequence ID" value="L893_g12035.t1"/>
    <property type="gene ID" value="L893_g12035"/>
</dbReference>
<protein>
    <submittedName>
        <fullName evidence="2">Secreted protein</fullName>
    </submittedName>
</protein>
<evidence type="ECO:0000313" key="2">
    <source>
        <dbReference type="WBParaSite" id="L893_g12035.t1"/>
    </source>
</evidence>
<organism evidence="1 2">
    <name type="scientific">Steinernema glaseri</name>
    <dbReference type="NCBI Taxonomy" id="37863"/>
    <lineage>
        <taxon>Eukaryota</taxon>
        <taxon>Metazoa</taxon>
        <taxon>Ecdysozoa</taxon>
        <taxon>Nematoda</taxon>
        <taxon>Chromadorea</taxon>
        <taxon>Rhabditida</taxon>
        <taxon>Tylenchina</taxon>
        <taxon>Panagrolaimomorpha</taxon>
        <taxon>Strongyloidoidea</taxon>
        <taxon>Steinernematidae</taxon>
        <taxon>Steinernema</taxon>
    </lineage>
</organism>
<keyword evidence="1" id="KW-1185">Reference proteome</keyword>
<sequence length="120" mass="13420">MQSTTEKRRYLVVASLTLFICTEHHAKTRGYVVPRSSFGSSPTLIGYQGAFPVASQTFNFCSASQPAAEYSLHVLLLHDFFTLFSVFTVSLRCISSQKSEPPTYRMNIAFDSTPVLDWAI</sequence>
<proteinExistence type="predicted"/>
<evidence type="ECO:0000313" key="1">
    <source>
        <dbReference type="Proteomes" id="UP000095287"/>
    </source>
</evidence>
<accession>A0A1I7Y2V1</accession>
<dbReference type="AlphaFoldDB" id="A0A1I7Y2V1"/>
<name>A0A1I7Y2V1_9BILA</name>
<dbReference type="Proteomes" id="UP000095287">
    <property type="component" value="Unplaced"/>
</dbReference>